<keyword evidence="2" id="KW-0732">Signal</keyword>
<dbReference type="Gene3D" id="3.40.190.150">
    <property type="entry name" value="Bordetella uptake gene, domain 1"/>
    <property type="match status" value="1"/>
</dbReference>
<dbReference type="SUPFAM" id="SSF53850">
    <property type="entry name" value="Periplasmic binding protein-like II"/>
    <property type="match status" value="1"/>
</dbReference>
<accession>A0A7Z7NRC9</accession>
<gene>
    <name evidence="3" type="ORF">CBM2594_U10081</name>
</gene>
<dbReference type="EMBL" id="OGUU01000045">
    <property type="protein sequence ID" value="SPC25580.1"/>
    <property type="molecule type" value="Genomic_DNA"/>
</dbReference>
<dbReference type="PIRSF" id="PIRSF017082">
    <property type="entry name" value="YflP"/>
    <property type="match status" value="1"/>
</dbReference>
<reference evidence="3 4" key="1">
    <citation type="submission" date="2018-01" db="EMBL/GenBank/DDBJ databases">
        <authorList>
            <person name="Clerissi C."/>
        </authorList>
    </citation>
    <scope>NUCLEOTIDE SEQUENCE [LARGE SCALE GENOMIC DNA]</scope>
    <source>
        <strain evidence="3">Cupriavidus taiwanensis STM 6021</strain>
    </source>
</reference>
<dbReference type="PANTHER" id="PTHR42928">
    <property type="entry name" value="TRICARBOXYLATE-BINDING PROTEIN"/>
    <property type="match status" value="1"/>
</dbReference>
<dbReference type="AlphaFoldDB" id="A0A7Z7NRC9"/>
<dbReference type="Proteomes" id="UP000257139">
    <property type="component" value="Unassembled WGS sequence"/>
</dbReference>
<evidence type="ECO:0000313" key="4">
    <source>
        <dbReference type="Proteomes" id="UP000257139"/>
    </source>
</evidence>
<dbReference type="PANTHER" id="PTHR42928:SF5">
    <property type="entry name" value="BLR1237 PROTEIN"/>
    <property type="match status" value="1"/>
</dbReference>
<feature type="chain" id="PRO_5030830486" evidence="2">
    <location>
        <begin position="27"/>
        <end position="326"/>
    </location>
</feature>
<feature type="signal peptide" evidence="2">
    <location>
        <begin position="1"/>
        <end position="26"/>
    </location>
</feature>
<dbReference type="Pfam" id="PF03401">
    <property type="entry name" value="TctC"/>
    <property type="match status" value="1"/>
</dbReference>
<evidence type="ECO:0000256" key="1">
    <source>
        <dbReference type="ARBA" id="ARBA00006987"/>
    </source>
</evidence>
<evidence type="ECO:0000256" key="2">
    <source>
        <dbReference type="SAM" id="SignalP"/>
    </source>
</evidence>
<dbReference type="Gene3D" id="3.40.190.10">
    <property type="entry name" value="Periplasmic binding protein-like II"/>
    <property type="match status" value="1"/>
</dbReference>
<evidence type="ECO:0000313" key="3">
    <source>
        <dbReference type="EMBL" id="SPC25580.1"/>
    </source>
</evidence>
<dbReference type="InterPro" id="IPR042100">
    <property type="entry name" value="Bug_dom1"/>
</dbReference>
<comment type="similarity">
    <text evidence="1">Belongs to the UPF0065 (bug) family.</text>
</comment>
<dbReference type="CDD" id="cd07012">
    <property type="entry name" value="PBP2_Bug_TTT"/>
    <property type="match status" value="1"/>
</dbReference>
<organism evidence="3 4">
    <name type="scientific">Cupriavidus taiwanensis</name>
    <dbReference type="NCBI Taxonomy" id="164546"/>
    <lineage>
        <taxon>Bacteria</taxon>
        <taxon>Pseudomonadati</taxon>
        <taxon>Pseudomonadota</taxon>
        <taxon>Betaproteobacteria</taxon>
        <taxon>Burkholderiales</taxon>
        <taxon>Burkholderiaceae</taxon>
        <taxon>Cupriavidus</taxon>
    </lineage>
</organism>
<dbReference type="RefSeq" id="WP_116328394.1">
    <property type="nucleotide sequence ID" value="NZ_OFSW01000032.1"/>
</dbReference>
<dbReference type="InterPro" id="IPR005064">
    <property type="entry name" value="BUG"/>
</dbReference>
<sequence length="326" mass="34695">MFKIQRRAICALLLFAGLAPVHFASASNAVPEGPVRFVAPFVPGGTADVLARTIGQRLGSKYHRTFVVENKPGMGGNLGAAAVAQSKPDGSTLLLGTIGIHSTHSIYPKLQYNPDKDIQPIVILGGVPCVVAVNPSRPFHNLKELIAYAKANPGKLTFGSAGTGSSTHMVGELFQQAAGIKLTHVPYKGSAQAMNDLMGGQIDMMFELLTTATPFVTSGKIRGLAVTSKNRFTLLPNLPTVSEAAVPGFEGLGWFTVATASGVSKEIVAQYNKDINEILREPDLQKTWEGLALQIIGGSAEDARRYVASETVKWKKVIQTANIKSE</sequence>
<protein>
    <submittedName>
        <fullName evidence="3">MFS transporter</fullName>
    </submittedName>
</protein>
<proteinExistence type="inferred from homology"/>
<comment type="caution">
    <text evidence="3">The sequence shown here is derived from an EMBL/GenBank/DDBJ whole genome shotgun (WGS) entry which is preliminary data.</text>
</comment>
<name>A0A7Z7NRC9_9BURK</name>